<feature type="domain" description="Carrier" evidence="1">
    <location>
        <begin position="5"/>
        <end position="83"/>
    </location>
</feature>
<dbReference type="InterPro" id="IPR009081">
    <property type="entry name" value="PP-bd_ACP"/>
</dbReference>
<evidence type="ECO:0000259" key="1">
    <source>
        <dbReference type="PROSITE" id="PS50075"/>
    </source>
</evidence>
<organism evidence="2 3">
    <name type="scientific">Mangrovimicrobium sediminis</name>
    <dbReference type="NCBI Taxonomy" id="2562682"/>
    <lineage>
        <taxon>Bacteria</taxon>
        <taxon>Pseudomonadati</taxon>
        <taxon>Pseudomonadota</taxon>
        <taxon>Gammaproteobacteria</taxon>
        <taxon>Cellvibrionales</taxon>
        <taxon>Halieaceae</taxon>
        <taxon>Mangrovimicrobium</taxon>
    </lineage>
</organism>
<name>A0A4Z0LZ51_9GAMM</name>
<sequence length="83" mass="9345">MPSAPTREELHAELAAALQELFETEPAAVVETARLYEDLDIDSIDTMDLLLRLRQSRGRHIEPELFRDTRTVGGVLDVLQALD</sequence>
<dbReference type="Pfam" id="PF00550">
    <property type="entry name" value="PP-binding"/>
    <property type="match status" value="1"/>
</dbReference>
<gene>
    <name evidence="2" type="ORF">E4634_14170</name>
</gene>
<keyword evidence="3" id="KW-1185">Reference proteome</keyword>
<reference evidence="2 3" key="1">
    <citation type="submission" date="2019-04" db="EMBL/GenBank/DDBJ databases">
        <title>Taxonomy of novel Haliea sp. from mangrove soil of West Coast of India.</title>
        <authorList>
            <person name="Verma A."/>
            <person name="Kumar P."/>
            <person name="Krishnamurthi S."/>
        </authorList>
    </citation>
    <scope>NUCLEOTIDE SEQUENCE [LARGE SCALE GENOMIC DNA]</scope>
    <source>
        <strain evidence="2 3">SAOS-164</strain>
    </source>
</reference>
<dbReference type="NCBIfam" id="NF003757">
    <property type="entry name" value="PRK05350.1"/>
    <property type="match status" value="1"/>
</dbReference>
<proteinExistence type="predicted"/>
<dbReference type="SUPFAM" id="SSF47336">
    <property type="entry name" value="ACP-like"/>
    <property type="match status" value="1"/>
</dbReference>
<dbReference type="Gene3D" id="1.10.1200.10">
    <property type="entry name" value="ACP-like"/>
    <property type="match status" value="1"/>
</dbReference>
<evidence type="ECO:0000313" key="2">
    <source>
        <dbReference type="EMBL" id="TGD72663.1"/>
    </source>
</evidence>
<dbReference type="Proteomes" id="UP000298050">
    <property type="component" value="Unassembled WGS sequence"/>
</dbReference>
<dbReference type="EMBL" id="SRLE01000009">
    <property type="protein sequence ID" value="TGD72663.1"/>
    <property type="molecule type" value="Genomic_DNA"/>
</dbReference>
<comment type="caution">
    <text evidence="2">The sequence shown here is derived from an EMBL/GenBank/DDBJ whole genome shotgun (WGS) entry which is preliminary data.</text>
</comment>
<dbReference type="PROSITE" id="PS50075">
    <property type="entry name" value="CARRIER"/>
    <property type="match status" value="1"/>
</dbReference>
<evidence type="ECO:0000313" key="3">
    <source>
        <dbReference type="Proteomes" id="UP000298050"/>
    </source>
</evidence>
<dbReference type="RefSeq" id="WP_135444994.1">
    <property type="nucleotide sequence ID" value="NZ_SRLE01000009.1"/>
</dbReference>
<dbReference type="InterPro" id="IPR036736">
    <property type="entry name" value="ACP-like_sf"/>
</dbReference>
<dbReference type="AlphaFoldDB" id="A0A4Z0LZ51"/>
<protein>
    <submittedName>
        <fullName evidence="2">Acyl carrier protein</fullName>
    </submittedName>
</protein>
<accession>A0A4Z0LZ51</accession>
<dbReference type="OrthoDB" id="3392378at2"/>